<proteinExistence type="predicted"/>
<dbReference type="RefSeq" id="WP_014436893.1">
    <property type="nucleotide sequence ID" value="NC_017080.1"/>
</dbReference>
<evidence type="ECO:0000313" key="3">
    <source>
        <dbReference type="Proteomes" id="UP000007881"/>
    </source>
</evidence>
<dbReference type="EMBL" id="AP012338">
    <property type="protein sequence ID" value="BAM03675.1"/>
    <property type="molecule type" value="Genomic_DNA"/>
</dbReference>
<protein>
    <recommendedName>
        <fullName evidence="4">PEP-CTERM protein-sorting domain-containing protein</fullName>
    </recommendedName>
</protein>
<organism evidence="2 3">
    <name type="scientific">Phycisphaera mikurensis (strain NBRC 102666 / KCTC 22515 / FYK2301M01)</name>
    <dbReference type="NCBI Taxonomy" id="1142394"/>
    <lineage>
        <taxon>Bacteria</taxon>
        <taxon>Pseudomonadati</taxon>
        <taxon>Planctomycetota</taxon>
        <taxon>Phycisphaerae</taxon>
        <taxon>Phycisphaerales</taxon>
        <taxon>Phycisphaeraceae</taxon>
        <taxon>Phycisphaera</taxon>
    </lineage>
</organism>
<reference evidence="2 3" key="1">
    <citation type="submission" date="2012-02" db="EMBL/GenBank/DDBJ databases">
        <title>Complete genome sequence of Phycisphaera mikurensis NBRC 102666.</title>
        <authorList>
            <person name="Ankai A."/>
            <person name="Hosoyama A."/>
            <person name="Terui Y."/>
            <person name="Sekine M."/>
            <person name="Fukai R."/>
            <person name="Kato Y."/>
            <person name="Nakamura S."/>
            <person name="Yamada-Narita S."/>
            <person name="Kawakoshi A."/>
            <person name="Fukunaga Y."/>
            <person name="Yamazaki S."/>
            <person name="Fujita N."/>
        </authorList>
    </citation>
    <scope>NUCLEOTIDE SEQUENCE [LARGE SCALE GENOMIC DNA]</scope>
    <source>
        <strain evidence="3">NBRC 102666 / KCTC 22515 / FYK2301M01</strain>
    </source>
</reference>
<accession>I0IEI7</accession>
<feature type="chain" id="PRO_5003629634" description="PEP-CTERM protein-sorting domain-containing protein" evidence="1">
    <location>
        <begin position="29"/>
        <end position="245"/>
    </location>
</feature>
<feature type="signal peptide" evidence="1">
    <location>
        <begin position="1"/>
        <end position="28"/>
    </location>
</feature>
<evidence type="ECO:0000313" key="2">
    <source>
        <dbReference type="EMBL" id="BAM03675.1"/>
    </source>
</evidence>
<dbReference type="KEGG" id="phm:PSMK_15160"/>
<sequence length="245" mass="24414">MPSAARTRTRFLAFAFALAATTAGPAAAVPVSLTLAPAADGQNRVGFVGTTSSPLGPLSLPGSSDLSGTIDLDVGFTGSAVTSVRLLDTTDVGLSDVTLSALGLTVLETTGVRGTITSGEIPLNQTGNFDLGGATLSLDEGFVDAIGDDPGNNDLAGNPLVLTLASGDFLNLAAVDAGGGLFVFTLSGPVSFAGRVDDDPVIDVTVAGNLLATGSAVVPEPGTLALVASGCLLVMPRKWSRRRTG</sequence>
<keyword evidence="1" id="KW-0732">Signal</keyword>
<dbReference type="PROSITE" id="PS51318">
    <property type="entry name" value="TAT"/>
    <property type="match status" value="1"/>
</dbReference>
<dbReference type="HOGENOM" id="CLU_1132791_0_0_0"/>
<evidence type="ECO:0000256" key="1">
    <source>
        <dbReference type="SAM" id="SignalP"/>
    </source>
</evidence>
<gene>
    <name evidence="2" type="ordered locus">PSMK_15160</name>
</gene>
<evidence type="ECO:0008006" key="4">
    <source>
        <dbReference type="Google" id="ProtNLM"/>
    </source>
</evidence>
<dbReference type="AlphaFoldDB" id="I0IEI7"/>
<keyword evidence="3" id="KW-1185">Reference proteome</keyword>
<name>I0IEI7_PHYMF</name>
<dbReference type="InterPro" id="IPR006311">
    <property type="entry name" value="TAT_signal"/>
</dbReference>
<dbReference type="Proteomes" id="UP000007881">
    <property type="component" value="Chromosome"/>
</dbReference>